<dbReference type="GO" id="GO:0051607">
    <property type="term" value="P:defense response to virus"/>
    <property type="evidence" value="ECO:0007669"/>
    <property type="project" value="UniProtKB-KW"/>
</dbReference>
<dbReference type="Gene3D" id="3.30.70.270">
    <property type="match status" value="1"/>
</dbReference>
<organism evidence="4 5">
    <name type="scientific">Candidatus Venteria ishoeyi</name>
    <dbReference type="NCBI Taxonomy" id="1899563"/>
    <lineage>
        <taxon>Bacteria</taxon>
        <taxon>Pseudomonadati</taxon>
        <taxon>Pseudomonadota</taxon>
        <taxon>Gammaproteobacteria</taxon>
        <taxon>Thiotrichales</taxon>
        <taxon>Thiotrichaceae</taxon>
        <taxon>Venteria</taxon>
    </lineage>
</organism>
<protein>
    <recommendedName>
        <fullName evidence="3">GGDEF domain-containing protein</fullName>
    </recommendedName>
</protein>
<gene>
    <name evidence="4" type="ORF">MBHS_01109</name>
</gene>
<dbReference type="InterPro" id="IPR013407">
    <property type="entry name" value="CRISPR-assoc_prot_Cmr2"/>
</dbReference>
<dbReference type="Pfam" id="PF22335">
    <property type="entry name" value="Cas10-Cmr2_palm2"/>
    <property type="match status" value="1"/>
</dbReference>
<dbReference type="AlphaFoldDB" id="A0A1H6F879"/>
<evidence type="ECO:0000259" key="3">
    <source>
        <dbReference type="PROSITE" id="PS50887"/>
    </source>
</evidence>
<feature type="domain" description="GGDEF" evidence="3">
    <location>
        <begin position="116"/>
        <end position="246"/>
    </location>
</feature>
<evidence type="ECO:0000256" key="2">
    <source>
        <dbReference type="ARBA" id="ARBA00023118"/>
    </source>
</evidence>
<dbReference type="InterPro" id="IPR043128">
    <property type="entry name" value="Rev_trsase/Diguanyl_cyclase"/>
</dbReference>
<dbReference type="InterPro" id="IPR054767">
    <property type="entry name" value="Cas10-Cmr2_palm2"/>
</dbReference>
<reference evidence="4 5" key="1">
    <citation type="submission" date="2016-10" db="EMBL/GenBank/DDBJ databases">
        <authorList>
            <person name="de Groot N.N."/>
        </authorList>
    </citation>
    <scope>NUCLEOTIDE SEQUENCE [LARGE SCALE GENOMIC DNA]</scope>
    <source>
        <strain evidence="4">MBHS1</strain>
    </source>
</reference>
<dbReference type="NCBIfam" id="TIGR02577">
    <property type="entry name" value="cas_TM1794_Cmr2"/>
    <property type="match status" value="1"/>
</dbReference>
<keyword evidence="1" id="KW-0547">Nucleotide-binding</keyword>
<dbReference type="GO" id="GO:0000166">
    <property type="term" value="F:nucleotide binding"/>
    <property type="evidence" value="ECO:0007669"/>
    <property type="project" value="UniProtKB-KW"/>
</dbReference>
<keyword evidence="5" id="KW-1185">Reference proteome</keyword>
<dbReference type="PROSITE" id="PS50887">
    <property type="entry name" value="GGDEF"/>
    <property type="match status" value="1"/>
</dbReference>
<evidence type="ECO:0000256" key="1">
    <source>
        <dbReference type="ARBA" id="ARBA00022741"/>
    </source>
</evidence>
<evidence type="ECO:0000313" key="4">
    <source>
        <dbReference type="EMBL" id="SEH05256.1"/>
    </source>
</evidence>
<dbReference type="Proteomes" id="UP000236724">
    <property type="component" value="Unassembled WGS sequence"/>
</dbReference>
<evidence type="ECO:0000313" key="5">
    <source>
        <dbReference type="Proteomes" id="UP000236724"/>
    </source>
</evidence>
<proteinExistence type="predicted"/>
<dbReference type="InterPro" id="IPR000160">
    <property type="entry name" value="GGDEF_dom"/>
</dbReference>
<dbReference type="EMBL" id="FMSV02000180">
    <property type="protein sequence ID" value="SEH05256.1"/>
    <property type="molecule type" value="Genomic_DNA"/>
</dbReference>
<accession>A0A1H6F879</accession>
<keyword evidence="2" id="KW-0051">Antiviral defense</keyword>
<sequence length="406" mass="46094">MPSVSFLAAAHWLERLLGKVHENDQHKALLWDFHDKARQLVEYGEWDNMLPCLKRLTHDVKGNKKWVTLDGDIFFQDLLAARLNKADSQQDKDNLNELINSLQQLNNSVYTEHPSPFYAVLLMDGDSLGDALKIAGNDVKISKALAAFTQGVKGIVEKHCGFLVYAGGDDVLALLPLENALNCADKLQRFYKTCFEAEQLNATLSGAIQFAHINTPLTHLLHNAHDLLDNIAKAQTGRDSIAVRVWKRSGKALEWAMPWSLATSDDELLIHQSLKRFAGQDAYDPLPANQFFYRIRDLFAILEPVPEKQTDIHWYCKDDADFQALEQQQLSLLAAEYKQSGLVDSTLHIENAKAQIKGLLSQCRLSRRYICPETEQVQFEYSRYLQADAAFLIRFLANHGMWEARL</sequence>
<name>A0A1H6F879_9GAMM</name>